<dbReference type="GO" id="GO:0003677">
    <property type="term" value="F:DNA binding"/>
    <property type="evidence" value="ECO:0007669"/>
    <property type="project" value="InterPro"/>
</dbReference>
<organism evidence="1 2">
    <name type="scientific">Lactococcus cremoris subsp. cremoris TIFN6</name>
    <dbReference type="NCBI Taxonomy" id="1234876"/>
    <lineage>
        <taxon>Bacteria</taxon>
        <taxon>Bacillati</taxon>
        <taxon>Bacillota</taxon>
        <taxon>Bacilli</taxon>
        <taxon>Lactobacillales</taxon>
        <taxon>Streptococcaceae</taxon>
        <taxon>Lactococcus</taxon>
        <taxon>Lactococcus cremoris subsp. cremoris</taxon>
    </lineage>
</organism>
<dbReference type="InterPro" id="IPR036388">
    <property type="entry name" value="WH-like_DNA-bd_sf"/>
</dbReference>
<dbReference type="GO" id="GO:0006313">
    <property type="term" value="P:DNA transposition"/>
    <property type="evidence" value="ECO:0007669"/>
    <property type="project" value="InterPro"/>
</dbReference>
<dbReference type="AlphaFoldDB" id="T0SAQ8"/>
<dbReference type="InterPro" id="IPR009057">
    <property type="entry name" value="Homeodomain-like_sf"/>
</dbReference>
<proteinExistence type="predicted"/>
<dbReference type="GO" id="GO:0004803">
    <property type="term" value="F:transposase activity"/>
    <property type="evidence" value="ECO:0007669"/>
    <property type="project" value="InterPro"/>
</dbReference>
<dbReference type="EMBL" id="ATBB01000009">
    <property type="protein sequence ID" value="EQC58405.1"/>
    <property type="molecule type" value="Genomic_DNA"/>
</dbReference>
<name>T0SAQ8_LACLC</name>
<feature type="non-terminal residue" evidence="1">
    <location>
        <position position="49"/>
    </location>
</feature>
<dbReference type="Gene3D" id="1.10.10.10">
    <property type="entry name" value="Winged helix-like DNA-binding domain superfamily/Winged helix DNA-binding domain"/>
    <property type="match status" value="1"/>
</dbReference>
<evidence type="ECO:0008006" key="3">
    <source>
        <dbReference type="Google" id="ProtNLM"/>
    </source>
</evidence>
<dbReference type="Pfam" id="PF01527">
    <property type="entry name" value="HTH_Tnp_1"/>
    <property type="match status" value="1"/>
</dbReference>
<dbReference type="SUPFAM" id="SSF46689">
    <property type="entry name" value="Homeodomain-like"/>
    <property type="match status" value="1"/>
</dbReference>
<evidence type="ECO:0000313" key="1">
    <source>
        <dbReference type="EMBL" id="EQC58405.1"/>
    </source>
</evidence>
<evidence type="ECO:0000313" key="2">
    <source>
        <dbReference type="Proteomes" id="UP000015854"/>
    </source>
</evidence>
<sequence>MTKYTFEFKLKIVKEYLDKRTGYHSLSKKYGFKDTQQIRRWIFAYEIAG</sequence>
<protein>
    <recommendedName>
        <fullName evidence="3">Transposase</fullName>
    </recommendedName>
</protein>
<dbReference type="Proteomes" id="UP000015854">
    <property type="component" value="Unassembled WGS sequence"/>
</dbReference>
<accession>T0SAQ8</accession>
<reference evidence="1 2" key="1">
    <citation type="journal article" date="2013" name="ISME J.">
        <title>Multifactorial diversity sustains microbial community stability.</title>
        <authorList>
            <person name="Erkus O."/>
            <person name="de Jager V.C."/>
            <person name="Spus M."/>
            <person name="van Alen-Boerrigter I.J."/>
            <person name="van Rijswijck I.M."/>
            <person name="Hazelwood L."/>
            <person name="Janssen P.W."/>
            <person name="van Hijum S.A."/>
            <person name="Kleerebezem M."/>
            <person name="Smid E.J."/>
        </authorList>
    </citation>
    <scope>NUCLEOTIDE SEQUENCE [LARGE SCALE GENOMIC DNA]</scope>
    <source>
        <strain evidence="1 2">TIFN6</strain>
    </source>
</reference>
<comment type="caution">
    <text evidence="1">The sequence shown here is derived from an EMBL/GenBank/DDBJ whole genome shotgun (WGS) entry which is preliminary data.</text>
</comment>
<gene>
    <name evidence="1" type="ORF">LLT6_05470</name>
</gene>
<dbReference type="InterPro" id="IPR002514">
    <property type="entry name" value="Transposase_8"/>
</dbReference>